<evidence type="ECO:0000256" key="12">
    <source>
        <dbReference type="ARBA" id="ARBA00023288"/>
    </source>
</evidence>
<dbReference type="EMBL" id="JADGMS010000002">
    <property type="protein sequence ID" value="KAF9688429.1"/>
    <property type="molecule type" value="Genomic_DNA"/>
</dbReference>
<dbReference type="Gene3D" id="3.20.20.80">
    <property type="entry name" value="Glycosidases"/>
    <property type="match status" value="2"/>
</dbReference>
<evidence type="ECO:0000256" key="13">
    <source>
        <dbReference type="ARBA" id="ARBA00023295"/>
    </source>
</evidence>
<dbReference type="SMART" id="SM00768">
    <property type="entry name" value="X8"/>
    <property type="match status" value="2"/>
</dbReference>
<sequence length="907" mass="100953">MMGLGFVPIFSLALLVSISSAEISNKVGINYGQLGNNLPSPSESVELIKSLKAKRVKIYDANPDILQSLKDTDIQVSIMVPNELIENISKSQSLADHWVKTNVVPYYSDVKIRYLLVGNEILTNPDTGTWFNLVPAMRRIKASLKTHKIKKIKVGTPSALNVLESSFPPSNGTFRADISGPVIKPMLQFLDRTKSFFFIDVYPYFAWADNQQNINLDYALFKAGNLTYTDPGSNLTYTNLLDQMLDAVAFAMKRLGYPDVRIFIAETGWPNDGDIDQVGANIYNSATYNRNVIKKLTTKPAIGTPARPGWVIPSIIFSLYNENQKPGPGTERHFGLFYPNGTKIYEVDLSGDTQLSEYKKPLPAPTNNEPYKGKIWCMVAKEVNMTAVGDALSYACSQGNKTCDAIQPGKQCYKPDSLFWHASYAFSSYWAQFKKSGGTCSFNGLATMTPKDPSFGHCKFPGAEISSEVGINYGQLGNNLPSPSKSVELIKSLKAKRVKIYDANPDILKSLKNTDIQVSIMVPNALIPNISKSQYFSDQWVETNVVHYYPDVKIRYLLVGNEILTNPDTGTWFNLVPAMRRIKISLARRNIRKIKVGTPSAINVLESSFPPSNGTFRSDISGPVIKPMLQFLNRTKSFFFIDFYPFFAWSENAHNISLDYALFNAHNVTYTDPGTKLTYTNLFDQMFDAVVFAMKRLGYPGIRVFIAETGWPNGGDFEQFGANTYNSATYNRNVVRKLTTIPAIGTPARPGVAIPAFIFSLYNENQKPGPGTERHFGLYYPNGTEVFEIDLSGKTPLSGYKKPLPLPTNNEPYKGKLWCVVGKEANRSAVKDALAWACSQRIKTCDKIQPGKECYKPVSLFRHASYAFSSYWADFKKIGGVCSFNGLATTTLKDPSFGECKFPSVTL</sequence>
<keyword evidence="8 17" id="KW-0378">Hydrolase</keyword>
<evidence type="ECO:0000256" key="6">
    <source>
        <dbReference type="ARBA" id="ARBA00022622"/>
    </source>
</evidence>
<evidence type="ECO:0000256" key="2">
    <source>
        <dbReference type="ARBA" id="ARBA00004609"/>
    </source>
</evidence>
<evidence type="ECO:0000256" key="15">
    <source>
        <dbReference type="ARBA" id="ARBA00033417"/>
    </source>
</evidence>
<keyword evidence="5" id="KW-1003">Cell membrane</keyword>
<comment type="similarity">
    <text evidence="3 16">Belongs to the glycosyl hydrolase 17 family.</text>
</comment>
<evidence type="ECO:0000256" key="5">
    <source>
        <dbReference type="ARBA" id="ARBA00022475"/>
    </source>
</evidence>
<accession>A0A835N983</accession>
<dbReference type="FunFam" id="3.20.20.80:FF:000005">
    <property type="entry name" value="Glucan endo-1,3-beta-glucosidase 14"/>
    <property type="match status" value="2"/>
</dbReference>
<keyword evidence="21" id="KW-1185">Reference proteome</keyword>
<evidence type="ECO:0000256" key="18">
    <source>
        <dbReference type="SAM" id="SignalP"/>
    </source>
</evidence>
<proteinExistence type="inferred from homology"/>
<organism evidence="20 21">
    <name type="scientific">Salix dunnii</name>
    <dbReference type="NCBI Taxonomy" id="1413687"/>
    <lineage>
        <taxon>Eukaryota</taxon>
        <taxon>Viridiplantae</taxon>
        <taxon>Streptophyta</taxon>
        <taxon>Embryophyta</taxon>
        <taxon>Tracheophyta</taxon>
        <taxon>Spermatophyta</taxon>
        <taxon>Magnoliopsida</taxon>
        <taxon>eudicotyledons</taxon>
        <taxon>Gunneridae</taxon>
        <taxon>Pentapetalae</taxon>
        <taxon>rosids</taxon>
        <taxon>fabids</taxon>
        <taxon>Malpighiales</taxon>
        <taxon>Salicaceae</taxon>
        <taxon>Saliceae</taxon>
        <taxon>Salix</taxon>
    </lineage>
</organism>
<dbReference type="Proteomes" id="UP000657918">
    <property type="component" value="Unassembled WGS sequence"/>
</dbReference>
<evidence type="ECO:0000256" key="1">
    <source>
        <dbReference type="ARBA" id="ARBA00000382"/>
    </source>
</evidence>
<dbReference type="EC" id="3.2.1.39" evidence="4"/>
<dbReference type="InterPro" id="IPR012946">
    <property type="entry name" value="X8"/>
</dbReference>
<evidence type="ECO:0000256" key="9">
    <source>
        <dbReference type="ARBA" id="ARBA00023136"/>
    </source>
</evidence>
<comment type="caution">
    <text evidence="20">The sequence shown here is derived from an EMBL/GenBank/DDBJ whole genome shotgun (WGS) entry which is preliminary data.</text>
</comment>
<dbReference type="GO" id="GO:0009506">
    <property type="term" value="C:plasmodesma"/>
    <property type="evidence" value="ECO:0007669"/>
    <property type="project" value="UniProtKB-ARBA"/>
</dbReference>
<dbReference type="GO" id="GO:0042973">
    <property type="term" value="F:glucan endo-1,3-beta-D-glucosidase activity"/>
    <property type="evidence" value="ECO:0007669"/>
    <property type="project" value="UniProtKB-EC"/>
</dbReference>
<evidence type="ECO:0000259" key="19">
    <source>
        <dbReference type="SMART" id="SM00768"/>
    </source>
</evidence>
<evidence type="ECO:0000256" key="10">
    <source>
        <dbReference type="ARBA" id="ARBA00023157"/>
    </source>
</evidence>
<dbReference type="SUPFAM" id="SSF51445">
    <property type="entry name" value="(Trans)glycosidases"/>
    <property type="match status" value="2"/>
</dbReference>
<dbReference type="PROSITE" id="PS00587">
    <property type="entry name" value="GLYCOSYL_HYDROL_F17"/>
    <property type="match status" value="2"/>
</dbReference>
<dbReference type="AlphaFoldDB" id="A0A835N983"/>
<reference evidence="20 21" key="1">
    <citation type="submission" date="2020-10" db="EMBL/GenBank/DDBJ databases">
        <title>Plant Genome Project.</title>
        <authorList>
            <person name="Zhang R.-G."/>
        </authorList>
    </citation>
    <scope>NUCLEOTIDE SEQUENCE [LARGE SCALE GENOMIC DNA]</scope>
    <source>
        <strain evidence="20">FAFU-HL-1</strain>
        <tissue evidence="20">Leaf</tissue>
    </source>
</reference>
<feature type="domain" description="X8" evidence="19">
    <location>
        <begin position="375"/>
        <end position="460"/>
    </location>
</feature>
<feature type="signal peptide" evidence="18">
    <location>
        <begin position="1"/>
        <end position="21"/>
    </location>
</feature>
<dbReference type="GO" id="GO:0005886">
    <property type="term" value="C:plasma membrane"/>
    <property type="evidence" value="ECO:0007669"/>
    <property type="project" value="UniProtKB-SubCell"/>
</dbReference>
<evidence type="ECO:0000256" key="17">
    <source>
        <dbReference type="RuleBase" id="RU004336"/>
    </source>
</evidence>
<keyword evidence="6" id="KW-0336">GPI-anchor</keyword>
<keyword evidence="12" id="KW-0449">Lipoprotein</keyword>
<dbReference type="InterPro" id="IPR000490">
    <property type="entry name" value="Glyco_hydro_17"/>
</dbReference>
<evidence type="ECO:0000256" key="16">
    <source>
        <dbReference type="RuleBase" id="RU004335"/>
    </source>
</evidence>
<protein>
    <recommendedName>
        <fullName evidence="4">glucan endo-1,3-beta-D-glucosidase</fullName>
        <ecNumber evidence="4">3.2.1.39</ecNumber>
    </recommendedName>
    <alternativeName>
        <fullName evidence="14">(1-&gt;3)-beta-glucan endohydrolase</fullName>
    </alternativeName>
    <alternativeName>
        <fullName evidence="15">Beta-1,3-endoglucanase</fullName>
    </alternativeName>
</protein>
<comment type="subcellular location">
    <subcellularLocation>
        <location evidence="2">Cell membrane</location>
        <topology evidence="2">Lipid-anchor</topology>
        <topology evidence="2">GPI-anchor</topology>
    </subcellularLocation>
</comment>
<evidence type="ECO:0000313" key="20">
    <source>
        <dbReference type="EMBL" id="KAF9688429.1"/>
    </source>
</evidence>
<evidence type="ECO:0000256" key="11">
    <source>
        <dbReference type="ARBA" id="ARBA00023180"/>
    </source>
</evidence>
<evidence type="ECO:0000256" key="4">
    <source>
        <dbReference type="ARBA" id="ARBA00012780"/>
    </source>
</evidence>
<dbReference type="PANTHER" id="PTHR32227">
    <property type="entry name" value="GLUCAN ENDO-1,3-BETA-GLUCOSIDASE BG1-RELATED-RELATED"/>
    <property type="match status" value="1"/>
</dbReference>
<keyword evidence="13 17" id="KW-0326">Glycosidase</keyword>
<dbReference type="GO" id="GO:0098552">
    <property type="term" value="C:side of membrane"/>
    <property type="evidence" value="ECO:0007669"/>
    <property type="project" value="UniProtKB-KW"/>
</dbReference>
<evidence type="ECO:0000256" key="8">
    <source>
        <dbReference type="ARBA" id="ARBA00022801"/>
    </source>
</evidence>
<keyword evidence="9" id="KW-0472">Membrane</keyword>
<evidence type="ECO:0000256" key="7">
    <source>
        <dbReference type="ARBA" id="ARBA00022729"/>
    </source>
</evidence>
<dbReference type="InterPro" id="IPR044965">
    <property type="entry name" value="Glyco_hydro_17_plant"/>
</dbReference>
<evidence type="ECO:0000313" key="21">
    <source>
        <dbReference type="Proteomes" id="UP000657918"/>
    </source>
</evidence>
<dbReference type="GO" id="GO:0005975">
    <property type="term" value="P:carbohydrate metabolic process"/>
    <property type="evidence" value="ECO:0007669"/>
    <property type="project" value="InterPro"/>
</dbReference>
<evidence type="ECO:0000256" key="14">
    <source>
        <dbReference type="ARBA" id="ARBA00033335"/>
    </source>
</evidence>
<comment type="catalytic activity">
    <reaction evidence="1">
        <text>Hydrolysis of (1-&gt;3)-beta-D-glucosidic linkages in (1-&gt;3)-beta-D-glucans.</text>
        <dbReference type="EC" id="3.2.1.39"/>
    </reaction>
</comment>
<dbReference type="Gene3D" id="1.20.58.1040">
    <property type="match status" value="2"/>
</dbReference>
<gene>
    <name evidence="20" type="ORF">SADUNF_Sadunf02G0196300</name>
</gene>
<name>A0A835N983_9ROSI</name>
<dbReference type="Pfam" id="PF00332">
    <property type="entry name" value="Glyco_hydro_17"/>
    <property type="match status" value="2"/>
</dbReference>
<keyword evidence="10" id="KW-1015">Disulfide bond</keyword>
<dbReference type="OrthoDB" id="941679at2759"/>
<dbReference type="FunFam" id="1.20.58.1040:FF:000001">
    <property type="entry name" value="Glucan endo-1,3-beta-glucosidase 4"/>
    <property type="match status" value="2"/>
</dbReference>
<keyword evidence="11" id="KW-0325">Glycoprotein</keyword>
<evidence type="ECO:0000256" key="3">
    <source>
        <dbReference type="ARBA" id="ARBA00008773"/>
    </source>
</evidence>
<keyword evidence="7 18" id="KW-0732">Signal</keyword>
<feature type="domain" description="X8" evidence="19">
    <location>
        <begin position="817"/>
        <end position="902"/>
    </location>
</feature>
<feature type="chain" id="PRO_5032293909" description="glucan endo-1,3-beta-D-glucosidase" evidence="18">
    <location>
        <begin position="22"/>
        <end position="907"/>
    </location>
</feature>
<dbReference type="InterPro" id="IPR017853">
    <property type="entry name" value="GH"/>
</dbReference>
<dbReference type="Pfam" id="PF07983">
    <property type="entry name" value="X8"/>
    <property type="match status" value="2"/>
</dbReference>